<dbReference type="Proteomes" id="UP000324611">
    <property type="component" value="Unassembled WGS sequence"/>
</dbReference>
<dbReference type="AlphaFoldDB" id="A0A5B2VX99"/>
<reference evidence="2 3" key="2">
    <citation type="submission" date="2019-09" db="EMBL/GenBank/DDBJ databases">
        <authorList>
            <person name="Jin C."/>
        </authorList>
    </citation>
    <scope>NUCLEOTIDE SEQUENCE [LARGE SCALE GENOMIC DNA]</scope>
    <source>
        <strain evidence="2 3">BN140078</strain>
    </source>
</reference>
<name>A0A5B2VX99_9BACT</name>
<dbReference type="SUPFAM" id="SSF51445">
    <property type="entry name" value="(Trans)glycosidases"/>
    <property type="match status" value="1"/>
</dbReference>
<sequence length="737" mass="81246">MRRSLIFIIGCFLLQSATAQDVQETKDSTVLSNGQVRLVVDHTSGKLSYYFKNGVQLLNTTAYVEDVHAGYLGTADFSEHHIATAPVQGTLGKGLSVQVEHTDTRRTVSLIQHIILYENQPFLLISVEAVTGKAPGALPETRNISPLAVSSKVQGRVIIPGTEPRILDVPFDNDNWVKVLTQAWPAAGAKAASGVSYEFSALYDNNTFAGLVAGSITHDTWKTGIAYHTALAKGELDTFNIYGGAATADNKALPPAYGGLDGTHDHAPHGTLQGGRIQSPVIYLAASADTRQDFVNYGNVNVKQSGRLEWKGYAPFYWNSFGVEGVLGYEKVMMPPGVAKVSDLIATLDNFNKYAKPVLSIDSYDQNIYTTDLLASLGKYAKKRNQELGFYFIPFAVWTWKNNMDQTKLNGTSTLLRDVVLKGSDGQPIAYKDGDWGAFAIDPTHPAVKEYIIGQLKKAKAINASFIKIDFLTAGSLESVTRYDKNVRTGMQAYNQGMKMLKSLMDSIMGPDIFITMAISPMFPHQYAHTRFVSTDVYSHLRDDQPGFPGWGSTESSLATGSHMWWMQGTLWPYTNLDVAIMKHFQKNPDLSEQEIKVRLYAMMVMGSILGDGSDLRDKVAAERAKRYLNNPELCAFFSQPKVFTPLRMADGETMDQQLSFYLKGDTTMLALFNFATQKEFRETIHMKDIGLADGRYELKDLLTGQSLGQVSRGQQSISLAVPVKDAILVKCIPLGD</sequence>
<protein>
    <recommendedName>
        <fullName evidence="4">Alpha-galactosidase</fullName>
    </recommendedName>
</protein>
<feature type="signal peptide" evidence="1">
    <location>
        <begin position="1"/>
        <end position="19"/>
    </location>
</feature>
<evidence type="ECO:0000313" key="3">
    <source>
        <dbReference type="Proteomes" id="UP000324611"/>
    </source>
</evidence>
<proteinExistence type="predicted"/>
<feature type="chain" id="PRO_5022962394" description="Alpha-galactosidase" evidence="1">
    <location>
        <begin position="20"/>
        <end position="737"/>
    </location>
</feature>
<accession>A0A5B2VX99</accession>
<keyword evidence="3" id="KW-1185">Reference proteome</keyword>
<organism evidence="2 3">
    <name type="scientific">Chitinophaga agrisoli</name>
    <dbReference type="NCBI Taxonomy" id="2607653"/>
    <lineage>
        <taxon>Bacteria</taxon>
        <taxon>Pseudomonadati</taxon>
        <taxon>Bacteroidota</taxon>
        <taxon>Chitinophagia</taxon>
        <taxon>Chitinophagales</taxon>
        <taxon>Chitinophagaceae</taxon>
        <taxon>Chitinophaga</taxon>
    </lineage>
</organism>
<keyword evidence="1" id="KW-0732">Signal</keyword>
<gene>
    <name evidence="2" type="ORF">F0L74_11995</name>
</gene>
<reference evidence="2 3" key="1">
    <citation type="submission" date="2019-09" db="EMBL/GenBank/DDBJ databases">
        <title>Chitinophaga ginsengihumi sp. nov., isolated from soil of ginseng rhizosphere.</title>
        <authorList>
            <person name="Lee J."/>
        </authorList>
    </citation>
    <scope>NUCLEOTIDE SEQUENCE [LARGE SCALE GENOMIC DNA]</scope>
    <source>
        <strain evidence="2 3">BN140078</strain>
    </source>
</reference>
<dbReference type="InterPro" id="IPR017853">
    <property type="entry name" value="GH"/>
</dbReference>
<dbReference type="EMBL" id="VUOC01000002">
    <property type="protein sequence ID" value="KAA2243230.1"/>
    <property type="molecule type" value="Genomic_DNA"/>
</dbReference>
<dbReference type="Gene3D" id="3.20.20.70">
    <property type="entry name" value="Aldolase class I"/>
    <property type="match status" value="1"/>
</dbReference>
<comment type="caution">
    <text evidence="2">The sequence shown here is derived from an EMBL/GenBank/DDBJ whole genome shotgun (WGS) entry which is preliminary data.</text>
</comment>
<evidence type="ECO:0000313" key="2">
    <source>
        <dbReference type="EMBL" id="KAA2243230.1"/>
    </source>
</evidence>
<dbReference type="InterPro" id="IPR013785">
    <property type="entry name" value="Aldolase_TIM"/>
</dbReference>
<evidence type="ECO:0000256" key="1">
    <source>
        <dbReference type="SAM" id="SignalP"/>
    </source>
</evidence>
<evidence type="ECO:0008006" key="4">
    <source>
        <dbReference type="Google" id="ProtNLM"/>
    </source>
</evidence>
<dbReference type="RefSeq" id="WP_149838106.1">
    <property type="nucleotide sequence ID" value="NZ_VUOC01000002.1"/>
</dbReference>